<evidence type="ECO:0000313" key="2">
    <source>
        <dbReference type="EMBL" id="TRX72900.1"/>
    </source>
</evidence>
<sequence>MAASLKPFLILMGWAASGLAAADIHDSALAQRYGAGAERFRAEGGGGGEHRPVEKARAPRFHLQDEAPPIQLRFGNDEPAPVHDAIGLERAQQRDRQHCRHLQAALAERGGLPNQLNCD</sequence>
<evidence type="ECO:0000313" key="3">
    <source>
        <dbReference type="Proteomes" id="UP000315235"/>
    </source>
</evidence>
<dbReference type="EMBL" id="VJOY01000025">
    <property type="protein sequence ID" value="TRX72900.1"/>
    <property type="molecule type" value="Genomic_DNA"/>
</dbReference>
<keyword evidence="1" id="KW-0732">Signal</keyword>
<comment type="caution">
    <text evidence="2">The sequence shown here is derived from an EMBL/GenBank/DDBJ whole genome shotgun (WGS) entry which is preliminary data.</text>
</comment>
<dbReference type="RefSeq" id="WP_143490263.1">
    <property type="nucleotide sequence ID" value="NZ_VJOY01000025.1"/>
</dbReference>
<feature type="chain" id="PRO_5022206658" evidence="1">
    <location>
        <begin position="23"/>
        <end position="119"/>
    </location>
</feature>
<accession>A0A553GTT8</accession>
<reference evidence="2 3" key="1">
    <citation type="submission" date="2019-07" db="EMBL/GenBank/DDBJ databases">
        <title>Pseudomonas mangiferae sp. nov., isolated from bark of mango tree in Thailand.</title>
        <authorList>
            <person name="Srisuk N."/>
            <person name="Anurat P."/>
        </authorList>
    </citation>
    <scope>NUCLEOTIDE SEQUENCE [LARGE SCALE GENOMIC DNA]</scope>
    <source>
        <strain evidence="2 3">DMKU_BBB3-04</strain>
    </source>
</reference>
<organism evidence="2 3">
    <name type="scientific">Pseudomonas mangiferae</name>
    <dbReference type="NCBI Taxonomy" id="2593654"/>
    <lineage>
        <taxon>Bacteria</taxon>
        <taxon>Pseudomonadati</taxon>
        <taxon>Pseudomonadota</taxon>
        <taxon>Gammaproteobacteria</taxon>
        <taxon>Pseudomonadales</taxon>
        <taxon>Pseudomonadaceae</taxon>
        <taxon>Pseudomonas</taxon>
    </lineage>
</organism>
<keyword evidence="3" id="KW-1185">Reference proteome</keyword>
<name>A0A553GTT8_9PSED</name>
<dbReference type="Proteomes" id="UP000315235">
    <property type="component" value="Unassembled WGS sequence"/>
</dbReference>
<dbReference type="OrthoDB" id="6956148at2"/>
<feature type="signal peptide" evidence="1">
    <location>
        <begin position="1"/>
        <end position="22"/>
    </location>
</feature>
<protein>
    <submittedName>
        <fullName evidence="2">Uncharacterized protein</fullName>
    </submittedName>
</protein>
<gene>
    <name evidence="2" type="ORF">FM069_20485</name>
</gene>
<evidence type="ECO:0000256" key="1">
    <source>
        <dbReference type="SAM" id="SignalP"/>
    </source>
</evidence>
<dbReference type="AlphaFoldDB" id="A0A553GTT8"/>
<proteinExistence type="predicted"/>